<keyword evidence="2" id="KW-0472">Membrane</keyword>
<protein>
    <recommendedName>
        <fullName evidence="5">MARVEL domain-containing protein</fullName>
    </recommendedName>
</protein>
<dbReference type="STRING" id="1884261.A0A5C3QZN6"/>
<keyword evidence="2" id="KW-0812">Transmembrane</keyword>
<dbReference type="EMBL" id="ML178816">
    <property type="protein sequence ID" value="TFL06001.1"/>
    <property type="molecule type" value="Genomic_DNA"/>
</dbReference>
<organism evidence="3 4">
    <name type="scientific">Pterulicium gracile</name>
    <dbReference type="NCBI Taxonomy" id="1884261"/>
    <lineage>
        <taxon>Eukaryota</taxon>
        <taxon>Fungi</taxon>
        <taxon>Dikarya</taxon>
        <taxon>Basidiomycota</taxon>
        <taxon>Agaricomycotina</taxon>
        <taxon>Agaricomycetes</taxon>
        <taxon>Agaricomycetidae</taxon>
        <taxon>Agaricales</taxon>
        <taxon>Pleurotineae</taxon>
        <taxon>Pterulaceae</taxon>
        <taxon>Pterulicium</taxon>
    </lineage>
</organism>
<accession>A0A5C3QZN6</accession>
<evidence type="ECO:0000256" key="1">
    <source>
        <dbReference type="SAM" id="MobiDB-lite"/>
    </source>
</evidence>
<feature type="compositionally biased region" description="Basic and acidic residues" evidence="1">
    <location>
        <begin position="274"/>
        <end position="286"/>
    </location>
</feature>
<evidence type="ECO:0008006" key="5">
    <source>
        <dbReference type="Google" id="ProtNLM"/>
    </source>
</evidence>
<evidence type="ECO:0000313" key="4">
    <source>
        <dbReference type="Proteomes" id="UP000305067"/>
    </source>
</evidence>
<dbReference type="OrthoDB" id="3266740at2759"/>
<keyword evidence="4" id="KW-1185">Reference proteome</keyword>
<feature type="transmembrane region" description="Helical" evidence="2">
    <location>
        <begin position="102"/>
        <end position="122"/>
    </location>
</feature>
<gene>
    <name evidence="3" type="ORF">BDV98DRAFT_561018</name>
</gene>
<evidence type="ECO:0000256" key="2">
    <source>
        <dbReference type="SAM" id="Phobius"/>
    </source>
</evidence>
<feature type="transmembrane region" description="Helical" evidence="2">
    <location>
        <begin position="35"/>
        <end position="55"/>
    </location>
</feature>
<feature type="transmembrane region" description="Helical" evidence="2">
    <location>
        <begin position="162"/>
        <end position="186"/>
    </location>
</feature>
<proteinExistence type="predicted"/>
<name>A0A5C3QZN6_9AGAR</name>
<evidence type="ECO:0000313" key="3">
    <source>
        <dbReference type="EMBL" id="TFL06001.1"/>
    </source>
</evidence>
<reference evidence="3 4" key="1">
    <citation type="journal article" date="2019" name="Nat. Ecol. Evol.">
        <title>Megaphylogeny resolves global patterns of mushroom evolution.</title>
        <authorList>
            <person name="Varga T."/>
            <person name="Krizsan K."/>
            <person name="Foldi C."/>
            <person name="Dima B."/>
            <person name="Sanchez-Garcia M."/>
            <person name="Sanchez-Ramirez S."/>
            <person name="Szollosi G.J."/>
            <person name="Szarkandi J.G."/>
            <person name="Papp V."/>
            <person name="Albert L."/>
            <person name="Andreopoulos W."/>
            <person name="Angelini C."/>
            <person name="Antonin V."/>
            <person name="Barry K.W."/>
            <person name="Bougher N.L."/>
            <person name="Buchanan P."/>
            <person name="Buyck B."/>
            <person name="Bense V."/>
            <person name="Catcheside P."/>
            <person name="Chovatia M."/>
            <person name="Cooper J."/>
            <person name="Damon W."/>
            <person name="Desjardin D."/>
            <person name="Finy P."/>
            <person name="Geml J."/>
            <person name="Haridas S."/>
            <person name="Hughes K."/>
            <person name="Justo A."/>
            <person name="Karasinski D."/>
            <person name="Kautmanova I."/>
            <person name="Kiss B."/>
            <person name="Kocsube S."/>
            <person name="Kotiranta H."/>
            <person name="LaButti K.M."/>
            <person name="Lechner B.E."/>
            <person name="Liimatainen K."/>
            <person name="Lipzen A."/>
            <person name="Lukacs Z."/>
            <person name="Mihaltcheva S."/>
            <person name="Morgado L.N."/>
            <person name="Niskanen T."/>
            <person name="Noordeloos M.E."/>
            <person name="Ohm R.A."/>
            <person name="Ortiz-Santana B."/>
            <person name="Ovrebo C."/>
            <person name="Racz N."/>
            <person name="Riley R."/>
            <person name="Savchenko A."/>
            <person name="Shiryaev A."/>
            <person name="Soop K."/>
            <person name="Spirin V."/>
            <person name="Szebenyi C."/>
            <person name="Tomsovsky M."/>
            <person name="Tulloss R.E."/>
            <person name="Uehling J."/>
            <person name="Grigoriev I.V."/>
            <person name="Vagvolgyi C."/>
            <person name="Papp T."/>
            <person name="Martin F.M."/>
            <person name="Miettinen O."/>
            <person name="Hibbett D.S."/>
            <person name="Nagy L.G."/>
        </authorList>
    </citation>
    <scope>NUCLEOTIDE SEQUENCE [LARGE SCALE GENOMIC DNA]</scope>
    <source>
        <strain evidence="3 4">CBS 309.79</strain>
    </source>
</reference>
<dbReference type="Proteomes" id="UP000305067">
    <property type="component" value="Unassembled WGS sequence"/>
</dbReference>
<feature type="region of interest" description="Disordered" evidence="1">
    <location>
        <begin position="217"/>
        <end position="286"/>
    </location>
</feature>
<sequence length="286" mass="31640">MPGAKQDTSSAETSTRLLSIFRTRKMPSLFNTIRFCVYVTVLVFTVICLALAANFQHVLASSDLTRFVPFSIFVCCAGMFIVSALLAFSFLKGSRNPISTRIELACLGFAGLLWMILGIFLATSESQEADVECFSSEANPTTPLDESEAAIRTSAYQAMYRVLMVFAFFNAILLLGSFAGLLYLALRRYNNGDEQMWYCPVTTCPWLTSYGSSDALLPGPGGGKTTPPPMTEKRSTRRSRHRRGGDGSGHRSARYPTPIAEAHTAGRQQQRNPDLFRRDASPRRRT</sequence>
<feature type="transmembrane region" description="Helical" evidence="2">
    <location>
        <begin position="67"/>
        <end position="90"/>
    </location>
</feature>
<dbReference type="AlphaFoldDB" id="A0A5C3QZN6"/>
<keyword evidence="2" id="KW-1133">Transmembrane helix</keyword>